<keyword evidence="1" id="KW-0812">Transmembrane</keyword>
<evidence type="ECO:0000313" key="3">
    <source>
        <dbReference type="Proteomes" id="UP000587527"/>
    </source>
</evidence>
<dbReference type="EMBL" id="JACHMN010000002">
    <property type="protein sequence ID" value="MBB5868707.1"/>
    <property type="molecule type" value="Genomic_DNA"/>
</dbReference>
<dbReference type="Proteomes" id="UP000587527">
    <property type="component" value="Unassembled WGS sequence"/>
</dbReference>
<keyword evidence="3" id="KW-1185">Reference proteome</keyword>
<evidence type="ECO:0000313" key="2">
    <source>
        <dbReference type="EMBL" id="MBB5868707.1"/>
    </source>
</evidence>
<reference evidence="2 3" key="1">
    <citation type="submission" date="2020-08" db="EMBL/GenBank/DDBJ databases">
        <title>Sequencing the genomes of 1000 actinobacteria strains.</title>
        <authorList>
            <person name="Klenk H.-P."/>
        </authorList>
    </citation>
    <scope>NUCLEOTIDE SEQUENCE [LARGE SCALE GENOMIC DNA]</scope>
    <source>
        <strain evidence="2 3">DSM 45362</strain>
    </source>
</reference>
<dbReference type="RefSeq" id="WP_184834832.1">
    <property type="nucleotide sequence ID" value="NZ_JACHMN010000002.1"/>
</dbReference>
<comment type="caution">
    <text evidence="2">The sequence shown here is derived from an EMBL/GenBank/DDBJ whole genome shotgun (WGS) entry which is preliminary data.</text>
</comment>
<evidence type="ECO:0000256" key="1">
    <source>
        <dbReference type="SAM" id="Phobius"/>
    </source>
</evidence>
<proteinExistence type="predicted"/>
<feature type="transmembrane region" description="Helical" evidence="1">
    <location>
        <begin position="20"/>
        <end position="38"/>
    </location>
</feature>
<keyword evidence="1" id="KW-0472">Membrane</keyword>
<keyword evidence="1" id="KW-1133">Transmembrane helix</keyword>
<accession>A0A841BHX3</accession>
<organism evidence="2 3">
    <name type="scientific">Allocatelliglobosispora scoriae</name>
    <dbReference type="NCBI Taxonomy" id="643052"/>
    <lineage>
        <taxon>Bacteria</taxon>
        <taxon>Bacillati</taxon>
        <taxon>Actinomycetota</taxon>
        <taxon>Actinomycetes</taxon>
        <taxon>Micromonosporales</taxon>
        <taxon>Micromonosporaceae</taxon>
        <taxon>Allocatelliglobosispora</taxon>
    </lineage>
</organism>
<gene>
    <name evidence="2" type="ORF">F4553_002086</name>
</gene>
<sequence>MSTGIDVTGWLRRSAHWLRVEASIVALAVTALLVVVPLRGTPVERLYEQLDITVAGILEHVSPAEHHDHGHDVAAEDKIICVAETFGTDPADVRELAQVRWVYAYFLCASAPPGTDWDFASRISGPTAVSLTAPAEVRIAAAGLGYPDRVRAMIPDNLEARALSGFADKDLPDELRRRYETEISQA</sequence>
<protein>
    <submittedName>
        <fullName evidence="2">Uncharacterized protein</fullName>
    </submittedName>
</protein>
<name>A0A841BHX3_9ACTN</name>
<dbReference type="AlphaFoldDB" id="A0A841BHX3"/>